<dbReference type="Proteomes" id="UP000266239">
    <property type="component" value="Unassembled WGS sequence"/>
</dbReference>
<evidence type="ECO:0000313" key="12">
    <source>
        <dbReference type="EMBL" id="RHZ25608.1"/>
    </source>
</evidence>
<dbReference type="GO" id="GO:0045595">
    <property type="term" value="P:regulation of cell differentiation"/>
    <property type="evidence" value="ECO:0007669"/>
    <property type="project" value="TreeGrafter"/>
</dbReference>
<dbReference type="InterPro" id="IPR011993">
    <property type="entry name" value="PH-like_dom_sf"/>
</dbReference>
<dbReference type="Gene3D" id="2.30.29.30">
    <property type="entry name" value="Pleckstrin-homology domain (PH domain)/Phosphotyrosine-binding domain (PTB)"/>
    <property type="match status" value="1"/>
</dbReference>
<evidence type="ECO:0000313" key="16">
    <source>
        <dbReference type="Proteomes" id="UP000266196"/>
    </source>
</evidence>
<organism evidence="12 16">
    <name type="scientific">Aphanomyces astaci</name>
    <name type="common">Crayfish plague agent</name>
    <dbReference type="NCBI Taxonomy" id="112090"/>
    <lineage>
        <taxon>Eukaryota</taxon>
        <taxon>Sar</taxon>
        <taxon>Stramenopiles</taxon>
        <taxon>Oomycota</taxon>
        <taxon>Saprolegniomycetes</taxon>
        <taxon>Saprolegniales</taxon>
        <taxon>Verrucalvaceae</taxon>
        <taxon>Aphanomyces</taxon>
    </lineage>
</organism>
<evidence type="ECO:0000313" key="8">
    <source>
        <dbReference type="EMBL" id="RHY56663.1"/>
    </source>
</evidence>
<dbReference type="EMBL" id="QUTD01004134">
    <property type="protein sequence ID" value="RHY69553.1"/>
    <property type="molecule type" value="Genomic_DNA"/>
</dbReference>
<evidence type="ECO:0000313" key="21">
    <source>
        <dbReference type="Proteomes" id="UP000285712"/>
    </source>
</evidence>
<comment type="caution">
    <text evidence="12">The sequence shown here is derived from an EMBL/GenBank/DDBJ whole genome shotgun (WGS) entry which is preliminary data.</text>
</comment>
<evidence type="ECO:0000313" key="20">
    <source>
        <dbReference type="Proteomes" id="UP000285430"/>
    </source>
</evidence>
<feature type="region of interest" description="Disordered" evidence="3">
    <location>
        <begin position="131"/>
        <end position="151"/>
    </location>
</feature>
<dbReference type="EMBL" id="QUTE01008247">
    <property type="protein sequence ID" value="RHZ25608.1"/>
    <property type="molecule type" value="Genomic_DNA"/>
</dbReference>
<accession>A0A397FC20</accession>
<evidence type="ECO:0000256" key="2">
    <source>
        <dbReference type="ARBA" id="ARBA00023136"/>
    </source>
</evidence>
<evidence type="ECO:0000313" key="13">
    <source>
        <dbReference type="EMBL" id="RHZ40693.1"/>
    </source>
</evidence>
<protein>
    <recommendedName>
        <fullName evidence="4">PH domain-containing protein</fullName>
    </recommendedName>
</protein>
<dbReference type="Proteomes" id="UP000283543">
    <property type="component" value="Unassembled WGS sequence"/>
</dbReference>
<dbReference type="SUPFAM" id="SSF50729">
    <property type="entry name" value="PH domain-like"/>
    <property type="match status" value="1"/>
</dbReference>
<dbReference type="AlphaFoldDB" id="A0A397FC20"/>
<dbReference type="Proteomes" id="UP000266196">
    <property type="component" value="Unassembled WGS sequence"/>
</dbReference>
<evidence type="ECO:0000313" key="19">
    <source>
        <dbReference type="Proteomes" id="UP000283543"/>
    </source>
</evidence>
<dbReference type="InterPro" id="IPR001849">
    <property type="entry name" value="PH_domain"/>
</dbReference>
<evidence type="ECO:0000313" key="14">
    <source>
        <dbReference type="Proteomes" id="UP000265427"/>
    </source>
</evidence>
<dbReference type="PANTHER" id="PTHR14309:SF10">
    <property type="entry name" value="PH DOMAIN-CONTAINING PROTEIN"/>
    <property type="match status" value="1"/>
</dbReference>
<dbReference type="PROSITE" id="PS50003">
    <property type="entry name" value="PH_DOMAIN"/>
    <property type="match status" value="1"/>
</dbReference>
<dbReference type="EMBL" id="QUTH01003733">
    <property type="protein sequence ID" value="RHZ17612.1"/>
    <property type="molecule type" value="Genomic_DNA"/>
</dbReference>
<evidence type="ECO:0000313" key="9">
    <source>
        <dbReference type="EMBL" id="RHY69553.1"/>
    </source>
</evidence>
<evidence type="ECO:0000313" key="15">
    <source>
        <dbReference type="Proteomes" id="UP000265716"/>
    </source>
</evidence>
<dbReference type="SMART" id="SM00233">
    <property type="entry name" value="PH"/>
    <property type="match status" value="1"/>
</dbReference>
<evidence type="ECO:0000256" key="1">
    <source>
        <dbReference type="ARBA" id="ARBA00004370"/>
    </source>
</evidence>
<evidence type="ECO:0000313" key="22">
    <source>
        <dbReference type="Proteomes" id="UP000286510"/>
    </source>
</evidence>
<dbReference type="EMBL" id="QUTB01005562">
    <property type="protein sequence ID" value="RHY54651.1"/>
    <property type="molecule type" value="Genomic_DNA"/>
</dbReference>
<evidence type="ECO:0000313" key="5">
    <source>
        <dbReference type="EMBL" id="RHY01519.1"/>
    </source>
</evidence>
<proteinExistence type="predicted"/>
<evidence type="ECO:0000256" key="3">
    <source>
        <dbReference type="SAM" id="MobiDB-lite"/>
    </source>
</evidence>
<dbReference type="Proteomes" id="UP000285712">
    <property type="component" value="Unassembled WGS sequence"/>
</dbReference>
<comment type="subcellular location">
    <subcellularLocation>
        <location evidence="1">Membrane</location>
    </subcellularLocation>
</comment>
<evidence type="ECO:0000313" key="6">
    <source>
        <dbReference type="EMBL" id="RHY10005.1"/>
    </source>
</evidence>
<dbReference type="VEuPathDB" id="FungiDB:H257_18862"/>
<name>A0A397FC20_APHAT</name>
<dbReference type="GO" id="GO:0016020">
    <property type="term" value="C:membrane"/>
    <property type="evidence" value="ECO:0007669"/>
    <property type="project" value="UniProtKB-SubCell"/>
</dbReference>
<evidence type="ECO:0000313" key="10">
    <source>
        <dbReference type="EMBL" id="RHY88628.1"/>
    </source>
</evidence>
<evidence type="ECO:0000313" key="11">
    <source>
        <dbReference type="EMBL" id="RHZ17612.1"/>
    </source>
</evidence>
<dbReference type="Proteomes" id="UP000265716">
    <property type="component" value="Unassembled WGS sequence"/>
</dbReference>
<keyword evidence="2" id="KW-0472">Membrane</keyword>
<evidence type="ECO:0000313" key="7">
    <source>
        <dbReference type="EMBL" id="RHY54651.1"/>
    </source>
</evidence>
<gene>
    <name evidence="6" type="ORF">DYB25_005351</name>
    <name evidence="13" type="ORF">DYB26_009437</name>
    <name evidence="9" type="ORF">DYB30_006671</name>
    <name evidence="12" type="ORF">DYB31_007643</name>
    <name evidence="7" type="ORF">DYB34_005269</name>
    <name evidence="10" type="ORF">DYB35_008749</name>
    <name evidence="5" type="ORF">DYB36_006504</name>
    <name evidence="11" type="ORF">DYB37_009805</name>
    <name evidence="8" type="ORF">DYB38_005066</name>
</gene>
<dbReference type="EMBL" id="QUTF01006277">
    <property type="protein sequence ID" value="RHZ40693.1"/>
    <property type="molecule type" value="Genomic_DNA"/>
</dbReference>
<feature type="domain" description="PH" evidence="4">
    <location>
        <begin position="2"/>
        <end position="108"/>
    </location>
</feature>
<sequence>MVLIKRGSMFKQGSGDGLFQRRNWKKRYFELTQEDLRYFQHEHGPMKGCLDLSSCTKDSLEMVPTKMSKDPPTTWCLAITTPSRRFFMSMASETEMHAWAFAFLEAFKMNEDGGRKTYTAEGQLRGFVKEQKVKKQSSLSKLKMTPRNHKT</sequence>
<dbReference type="Proteomes" id="UP000265427">
    <property type="component" value="Unassembled WGS sequence"/>
</dbReference>
<evidence type="ECO:0000313" key="18">
    <source>
        <dbReference type="Proteomes" id="UP000266643"/>
    </source>
</evidence>
<dbReference type="EMBL" id="QUSZ01007791">
    <property type="protein sequence ID" value="RHY01519.1"/>
    <property type="molecule type" value="Genomic_DNA"/>
</dbReference>
<dbReference type="EMBL" id="QUTC01005653">
    <property type="protein sequence ID" value="RHY56663.1"/>
    <property type="molecule type" value="Genomic_DNA"/>
</dbReference>
<dbReference type="Proteomes" id="UP000285430">
    <property type="component" value="Unassembled WGS sequence"/>
</dbReference>
<dbReference type="EMBL" id="QUTG01004291">
    <property type="protein sequence ID" value="RHY88628.1"/>
    <property type="molecule type" value="Genomic_DNA"/>
</dbReference>
<dbReference type="Proteomes" id="UP000266643">
    <property type="component" value="Unassembled WGS sequence"/>
</dbReference>
<reference evidence="14 15" key="1">
    <citation type="submission" date="2018-08" db="EMBL/GenBank/DDBJ databases">
        <title>Aphanomyces genome sequencing and annotation.</title>
        <authorList>
            <person name="Minardi D."/>
            <person name="Oidtmann B."/>
            <person name="Van Der Giezen M."/>
            <person name="Studholme D.J."/>
        </authorList>
    </citation>
    <scope>NUCLEOTIDE SEQUENCE [LARGE SCALE GENOMIC DNA]</scope>
    <source>
        <strain evidence="12 16">197901</strain>
        <strain evidence="9 18">D2</strain>
        <strain evidence="11 20">Da</strain>
        <strain evidence="13 22">FDL457</strain>
        <strain evidence="5 14">Kv</strain>
        <strain evidence="8 15">SA</strain>
        <strain evidence="7 19">Si</strain>
        <strain evidence="10 21">Sv</strain>
        <strain evidence="6 17">Yx</strain>
    </source>
</reference>
<dbReference type="Proteomes" id="UP000286510">
    <property type="component" value="Unassembled WGS sequence"/>
</dbReference>
<dbReference type="Pfam" id="PF00169">
    <property type="entry name" value="PH"/>
    <property type="match status" value="1"/>
</dbReference>
<evidence type="ECO:0000313" key="17">
    <source>
        <dbReference type="Proteomes" id="UP000266239"/>
    </source>
</evidence>
<evidence type="ECO:0000259" key="4">
    <source>
        <dbReference type="PROSITE" id="PS50003"/>
    </source>
</evidence>
<dbReference type="PANTHER" id="PTHR14309">
    <property type="entry name" value="EXPRESSED PROTEIN"/>
    <property type="match status" value="1"/>
</dbReference>
<dbReference type="EMBL" id="QUTA01006690">
    <property type="protein sequence ID" value="RHY10005.1"/>
    <property type="molecule type" value="Genomic_DNA"/>
</dbReference>
<dbReference type="InterPro" id="IPR039680">
    <property type="entry name" value="PLEKHB1/2"/>
</dbReference>